<evidence type="ECO:0000313" key="4">
    <source>
        <dbReference type="Proteomes" id="UP001150941"/>
    </source>
</evidence>
<dbReference type="Pfam" id="PF00339">
    <property type="entry name" value="Arrestin_N"/>
    <property type="match status" value="1"/>
</dbReference>
<dbReference type="InterPro" id="IPR014752">
    <property type="entry name" value="Arrestin-like_C"/>
</dbReference>
<dbReference type="SUPFAM" id="SSF81296">
    <property type="entry name" value="E set domains"/>
    <property type="match status" value="1"/>
</dbReference>
<sequence length="310" mass="34770">MLHEWDLSPTIVSQQLIQEHSFEADRSPQHVRTLVENLIQELTIGDSCRDGFNIRHDRSLGTFERNLVLASTDSLKDLPKLEGTHEFPFKIPLAAKMPASFAGPNHKHHSYEVQVIISRRFKSDIVVSKPLRIYHPPPFDLESLASYQPTDFEGQSDNEIQFRVSVPNQIIPFGSMLPVECWFAPLSKDWKLHTATIAVAQKHSIQLDATAAESSLLHISKVSSTQTYDIFFEKHQLLADDQREDLFFNGLVRLPTSWDSYSQSITSKIITITHSLVVTAEFQSPDGAKSTKVGEISSVGGSCSANRSLD</sequence>
<dbReference type="InterPro" id="IPR014756">
    <property type="entry name" value="Ig_E-set"/>
</dbReference>
<reference evidence="3" key="2">
    <citation type="journal article" date="2023" name="IMA Fungus">
        <title>Comparative genomic study of the Penicillium genus elucidates a diverse pangenome and 15 lateral gene transfer events.</title>
        <authorList>
            <person name="Petersen C."/>
            <person name="Sorensen T."/>
            <person name="Nielsen M.R."/>
            <person name="Sondergaard T.E."/>
            <person name="Sorensen J.L."/>
            <person name="Fitzpatrick D.A."/>
            <person name="Frisvad J.C."/>
            <person name="Nielsen K.L."/>
        </authorList>
    </citation>
    <scope>NUCLEOTIDE SEQUENCE</scope>
    <source>
        <strain evidence="3">IBT 19713</strain>
    </source>
</reference>
<name>A0A9W9TS91_9EURO</name>
<organism evidence="3 4">
    <name type="scientific">Penicillium chermesinum</name>
    <dbReference type="NCBI Taxonomy" id="63820"/>
    <lineage>
        <taxon>Eukaryota</taxon>
        <taxon>Fungi</taxon>
        <taxon>Dikarya</taxon>
        <taxon>Ascomycota</taxon>
        <taxon>Pezizomycotina</taxon>
        <taxon>Eurotiomycetes</taxon>
        <taxon>Eurotiomycetidae</taxon>
        <taxon>Eurotiales</taxon>
        <taxon>Aspergillaceae</taxon>
        <taxon>Penicillium</taxon>
    </lineage>
</organism>
<dbReference type="GeneID" id="83200506"/>
<evidence type="ECO:0000259" key="2">
    <source>
        <dbReference type="Pfam" id="PF00339"/>
    </source>
</evidence>
<dbReference type="OrthoDB" id="2333384at2759"/>
<reference evidence="3" key="1">
    <citation type="submission" date="2022-11" db="EMBL/GenBank/DDBJ databases">
        <authorList>
            <person name="Petersen C."/>
        </authorList>
    </citation>
    <scope>NUCLEOTIDE SEQUENCE</scope>
    <source>
        <strain evidence="3">IBT 19713</strain>
    </source>
</reference>
<evidence type="ECO:0000256" key="1">
    <source>
        <dbReference type="SAM" id="MobiDB-lite"/>
    </source>
</evidence>
<proteinExistence type="predicted"/>
<accession>A0A9W9TS91</accession>
<evidence type="ECO:0000313" key="3">
    <source>
        <dbReference type="EMBL" id="KAJ5239287.1"/>
    </source>
</evidence>
<dbReference type="AlphaFoldDB" id="A0A9W9TS91"/>
<comment type="caution">
    <text evidence="3">The sequence shown here is derived from an EMBL/GenBank/DDBJ whole genome shotgun (WGS) entry which is preliminary data.</text>
</comment>
<dbReference type="Gene3D" id="2.60.40.640">
    <property type="match status" value="1"/>
</dbReference>
<protein>
    <recommendedName>
        <fullName evidence="2">Arrestin-like N-terminal domain-containing protein</fullName>
    </recommendedName>
</protein>
<dbReference type="Proteomes" id="UP001150941">
    <property type="component" value="Unassembled WGS sequence"/>
</dbReference>
<feature type="compositionally biased region" description="Polar residues" evidence="1">
    <location>
        <begin position="299"/>
        <end position="310"/>
    </location>
</feature>
<dbReference type="RefSeq" id="XP_058332206.1">
    <property type="nucleotide sequence ID" value="XM_058473203.1"/>
</dbReference>
<feature type="region of interest" description="Disordered" evidence="1">
    <location>
        <begin position="286"/>
        <end position="310"/>
    </location>
</feature>
<keyword evidence="4" id="KW-1185">Reference proteome</keyword>
<dbReference type="InterPro" id="IPR011021">
    <property type="entry name" value="Arrestin-like_N"/>
</dbReference>
<gene>
    <name evidence="3" type="ORF">N7468_003906</name>
</gene>
<dbReference type="EMBL" id="JAPQKS010000003">
    <property type="protein sequence ID" value="KAJ5239287.1"/>
    <property type="molecule type" value="Genomic_DNA"/>
</dbReference>
<feature type="domain" description="Arrestin-like N-terminal" evidence="2">
    <location>
        <begin position="65"/>
        <end position="132"/>
    </location>
</feature>